<dbReference type="InterPro" id="IPR010982">
    <property type="entry name" value="Lambda_DNA-bd_dom_sf"/>
</dbReference>
<comment type="caution">
    <text evidence="1">The sequence shown here is derived from an EMBL/GenBank/DDBJ whole genome shotgun (WGS) entry which is preliminary data.</text>
</comment>
<accession>A0A164P084</accession>
<evidence type="ECO:0000313" key="1">
    <source>
        <dbReference type="EMBL" id="KZM74941.1"/>
    </source>
</evidence>
<evidence type="ECO:0008006" key="3">
    <source>
        <dbReference type="Google" id="ProtNLM"/>
    </source>
</evidence>
<organism evidence="1 2">
    <name type="scientific">Nocardia terpenica</name>
    <dbReference type="NCBI Taxonomy" id="455432"/>
    <lineage>
        <taxon>Bacteria</taxon>
        <taxon>Bacillati</taxon>
        <taxon>Actinomycetota</taxon>
        <taxon>Actinomycetes</taxon>
        <taxon>Mycobacteriales</taxon>
        <taxon>Nocardiaceae</taxon>
        <taxon>Nocardia</taxon>
    </lineage>
</organism>
<dbReference type="AlphaFoldDB" id="A0A164P084"/>
<dbReference type="Pfam" id="PF13560">
    <property type="entry name" value="HTH_31"/>
    <property type="match status" value="1"/>
</dbReference>
<reference evidence="1 2" key="1">
    <citation type="submission" date="2016-04" db="EMBL/GenBank/DDBJ databases">
        <authorList>
            <person name="Evans L.H."/>
            <person name="Alamgir A."/>
            <person name="Owens N."/>
            <person name="Weber N.D."/>
            <person name="Virtaneva K."/>
            <person name="Barbian K."/>
            <person name="Babar A."/>
            <person name="Rosenke K."/>
        </authorList>
    </citation>
    <scope>NUCLEOTIDE SEQUENCE [LARGE SCALE GENOMIC DNA]</scope>
    <source>
        <strain evidence="1 2">IFM 0406</strain>
    </source>
</reference>
<evidence type="ECO:0000313" key="2">
    <source>
        <dbReference type="Proteomes" id="UP000076512"/>
    </source>
</evidence>
<dbReference type="OrthoDB" id="3504495at2"/>
<keyword evidence="2" id="KW-1185">Reference proteome</keyword>
<sequence length="432" mass="47224">MLFPETMVSPGYMIGLGMYTRGSHAHQHGLSVGERVEMRRRMRGLPRNVVAQLVGRSEEWLRLIESGQRRLNDIAAIVKLAEVLRVHDIGELIDWPAPPLQPPARTPVLLLAPLRQALIADLAEAHPPGRIQPMDVLAVQVAECRRIWQESTTRYSTLSKMLPPLLIGLRAHTETPDRAQAEGADAAECDELLRQTYLSARQLLTRLGAHDLAWLAADRAVEGTRRDRTAITSAVGRWHLSTAFLHMPYPGDCHDYALAAARSTEDAADNTDRAVLVGALQLVAAQAADLSDDLPETSRLLGLARTVAEQLGGDHSVDGIVFGPTRIGMVAIEIALNRNNFDQALQIAADLEVPDTYPTGQLARHHIALARAYLHTGERVGAVFALGKAAEASPEDLRYDLDAHHTLQQLILTGNRVIGRDVIHLAELAGLV</sequence>
<dbReference type="GO" id="GO:0003677">
    <property type="term" value="F:DNA binding"/>
    <property type="evidence" value="ECO:0007669"/>
    <property type="project" value="InterPro"/>
</dbReference>
<dbReference type="Proteomes" id="UP000076512">
    <property type="component" value="Unassembled WGS sequence"/>
</dbReference>
<gene>
    <name evidence="1" type="ORF">AWN90_23295</name>
</gene>
<name>A0A164P084_9NOCA</name>
<dbReference type="STRING" id="455432.AWN90_23295"/>
<protein>
    <recommendedName>
        <fullName evidence="3">HTH cro/C1-type domain-containing protein</fullName>
    </recommendedName>
</protein>
<dbReference type="SUPFAM" id="SSF47413">
    <property type="entry name" value="lambda repressor-like DNA-binding domains"/>
    <property type="match status" value="1"/>
</dbReference>
<proteinExistence type="predicted"/>
<dbReference type="EMBL" id="LWGR01000004">
    <property type="protein sequence ID" value="KZM74941.1"/>
    <property type="molecule type" value="Genomic_DNA"/>
</dbReference>
<dbReference type="Gene3D" id="1.10.260.40">
    <property type="entry name" value="lambda repressor-like DNA-binding domains"/>
    <property type="match status" value="1"/>
</dbReference>